<comment type="caution">
    <text evidence="5">The sequence shown here is derived from an EMBL/GenBank/DDBJ whole genome shotgun (WGS) entry which is preliminary data.</text>
</comment>
<evidence type="ECO:0000256" key="2">
    <source>
        <dbReference type="ARBA" id="ARBA00023136"/>
    </source>
</evidence>
<dbReference type="RefSeq" id="WP_184258867.1">
    <property type="nucleotide sequence ID" value="NZ_JACHIH010000019.1"/>
</dbReference>
<keyword evidence="3" id="KW-0998">Cell outer membrane</keyword>
<dbReference type="Gene3D" id="3.55.50.30">
    <property type="match status" value="1"/>
</dbReference>
<dbReference type="AlphaFoldDB" id="A0A7W7Z5A7"/>
<dbReference type="SMART" id="SM00965">
    <property type="entry name" value="STN"/>
    <property type="match status" value="1"/>
</dbReference>
<proteinExistence type="predicted"/>
<dbReference type="SUPFAM" id="SSF74653">
    <property type="entry name" value="TolA/TonB C-terminal domain"/>
    <property type="match status" value="1"/>
</dbReference>
<dbReference type="InterPro" id="IPR011662">
    <property type="entry name" value="Secretin/TonB_short_N"/>
</dbReference>
<evidence type="ECO:0000256" key="3">
    <source>
        <dbReference type="ARBA" id="ARBA00023237"/>
    </source>
</evidence>
<dbReference type="EMBL" id="JACHIH010000019">
    <property type="protein sequence ID" value="MBB5048278.1"/>
    <property type="molecule type" value="Genomic_DNA"/>
</dbReference>
<keyword evidence="6" id="KW-1185">Reference proteome</keyword>
<gene>
    <name evidence="5" type="ORF">HNR60_003041</name>
</gene>
<keyword evidence="2" id="KW-0472">Membrane</keyword>
<protein>
    <recommendedName>
        <fullName evidence="4">Secretin/TonB short N-terminal domain-containing protein</fullName>
    </recommendedName>
</protein>
<evidence type="ECO:0000259" key="4">
    <source>
        <dbReference type="SMART" id="SM00965"/>
    </source>
</evidence>
<reference evidence="5 6" key="1">
    <citation type="submission" date="2020-08" db="EMBL/GenBank/DDBJ databases">
        <title>Genomic Encyclopedia of Type Strains, Phase IV (KMG-IV): sequencing the most valuable type-strain genomes for metagenomic binning, comparative biology and taxonomic classification.</title>
        <authorList>
            <person name="Goeker M."/>
        </authorList>
    </citation>
    <scope>NUCLEOTIDE SEQUENCE [LARGE SCALE GENOMIC DNA]</scope>
    <source>
        <strain evidence="5 6">DSM 12706</strain>
    </source>
</reference>
<feature type="domain" description="Secretin/TonB short N-terminal" evidence="4">
    <location>
        <begin position="65"/>
        <end position="116"/>
    </location>
</feature>
<evidence type="ECO:0000256" key="1">
    <source>
        <dbReference type="ARBA" id="ARBA00022448"/>
    </source>
</evidence>
<name>A0A7W7Z5A7_9BRAD</name>
<organism evidence="5 6">
    <name type="scientific">Rhodopseudomonas rhenobacensis</name>
    <dbReference type="NCBI Taxonomy" id="87461"/>
    <lineage>
        <taxon>Bacteria</taxon>
        <taxon>Pseudomonadati</taxon>
        <taxon>Pseudomonadota</taxon>
        <taxon>Alphaproteobacteria</taxon>
        <taxon>Hyphomicrobiales</taxon>
        <taxon>Nitrobacteraceae</taxon>
        <taxon>Rhodopseudomonas</taxon>
    </lineage>
</organism>
<keyword evidence="1" id="KW-0813">Transport</keyword>
<dbReference type="Proteomes" id="UP000542353">
    <property type="component" value="Unassembled WGS sequence"/>
</dbReference>
<dbReference type="GO" id="GO:0019867">
    <property type="term" value="C:outer membrane"/>
    <property type="evidence" value="ECO:0007669"/>
    <property type="project" value="InterPro"/>
</dbReference>
<accession>A0A7W7Z5A7</accession>
<sequence>MQSDRLGRRRFASGVSLAMGLTAAHFSPAYVQQASAQQPRHEIRFDIPSQSLADALVVYARSTGLEILADDGVVSGRRSTAVSGELNPTIALRRMLAETGLEIHYLDRGAVTLLPSRGPGGEPGERATDRYASFSAALQVALVRAMCGYDGGRAAASRVAAQLWIALDGSIERSLLLDSTGDRRRDAAILAQLETLTVGQARPADLPQPATVILASRSSQDNAGCRPVRRAGVAP</sequence>
<evidence type="ECO:0000313" key="6">
    <source>
        <dbReference type="Proteomes" id="UP000542353"/>
    </source>
</evidence>
<evidence type="ECO:0000313" key="5">
    <source>
        <dbReference type="EMBL" id="MBB5048278.1"/>
    </source>
</evidence>